<protein>
    <submittedName>
        <fullName evidence="1">Uncharacterized protein</fullName>
    </submittedName>
</protein>
<reference evidence="1 2" key="1">
    <citation type="submission" date="2014-08" db="EMBL/GenBank/DDBJ databases">
        <title>Porphyromonas gulae strain:COT-052_OH3439 Genome sequencing.</title>
        <authorList>
            <person name="Wallis C."/>
            <person name="Deusch O."/>
            <person name="O'Flynn C."/>
            <person name="Davis I."/>
            <person name="Jospin G."/>
            <person name="Darling A.E."/>
            <person name="Coil D.A."/>
            <person name="Alexiev A."/>
            <person name="Horsfall A."/>
            <person name="Kirkwood N."/>
            <person name="Harris S."/>
            <person name="Eisen J.A."/>
        </authorList>
    </citation>
    <scope>NUCLEOTIDE SEQUENCE [LARGE SCALE GENOMIC DNA]</scope>
    <source>
        <strain evidence="2">COT-052 OH3439</strain>
    </source>
</reference>
<evidence type="ECO:0000313" key="1">
    <source>
        <dbReference type="EMBL" id="KGN86413.1"/>
    </source>
</evidence>
<gene>
    <name evidence="1" type="ORF">HR15_07970</name>
</gene>
<dbReference type="AlphaFoldDB" id="A0A0A2EXB1"/>
<evidence type="ECO:0000313" key="2">
    <source>
        <dbReference type="Proteomes" id="UP000030146"/>
    </source>
</evidence>
<dbReference type="RefSeq" id="WP_018966139.1">
    <property type="nucleotide sequence ID" value="NZ_JQJE01000011.1"/>
</dbReference>
<dbReference type="Proteomes" id="UP000030146">
    <property type="component" value="Unassembled WGS sequence"/>
</dbReference>
<organism evidence="1 2">
    <name type="scientific">Porphyromonas gulae</name>
    <dbReference type="NCBI Taxonomy" id="111105"/>
    <lineage>
        <taxon>Bacteria</taxon>
        <taxon>Pseudomonadati</taxon>
        <taxon>Bacteroidota</taxon>
        <taxon>Bacteroidia</taxon>
        <taxon>Bacteroidales</taxon>
        <taxon>Porphyromonadaceae</taxon>
        <taxon>Porphyromonas</taxon>
    </lineage>
</organism>
<dbReference type="EMBL" id="JRAK01000110">
    <property type="protein sequence ID" value="KGN86413.1"/>
    <property type="molecule type" value="Genomic_DNA"/>
</dbReference>
<accession>A0A0A2EXB1</accession>
<keyword evidence="2" id="KW-1185">Reference proteome</keyword>
<name>A0A0A2EXB1_9PORP</name>
<sequence>MRKEFLELLKLGRMPNESIDDDESVDSTIALYDSVLESITLPISYEEGEVLISLFPDNAFYDLQWTLLKLVESLIKSVDNKKYRTLINQCPSEEWRDSLAARFNNWLEKQGNISN</sequence>
<proteinExistence type="predicted"/>
<comment type="caution">
    <text evidence="1">The sequence shown here is derived from an EMBL/GenBank/DDBJ whole genome shotgun (WGS) entry which is preliminary data.</text>
</comment>